<dbReference type="EMBL" id="CAEZYS010000107">
    <property type="protein sequence ID" value="CAB4739460.1"/>
    <property type="molecule type" value="Genomic_DNA"/>
</dbReference>
<dbReference type="InterPro" id="IPR029062">
    <property type="entry name" value="Class_I_gatase-like"/>
</dbReference>
<proteinExistence type="inferred from homology"/>
<evidence type="ECO:0000256" key="3">
    <source>
        <dbReference type="ARBA" id="ARBA00022605"/>
    </source>
</evidence>
<evidence type="ECO:0000256" key="1">
    <source>
        <dbReference type="ARBA" id="ARBA00005091"/>
    </source>
</evidence>
<sequence>MIAILDYGSGNLRSAQRAFELAAKNVVVTRDPKICSEASALVVPGVGAFAACMQQLNEVGGAEIIADRVAKARPIFGICVGMQIFFESSSEKKITQGLGVLAGNVSDIKAPVLPHMGWNSVSAAQDSKLFKGVEDESFYFVHSYAAKDPVPGSANTITNYGEDFLAAVEKDFVVATQFHPEKSGATGAKLIANWVATL</sequence>
<reference evidence="11" key="1">
    <citation type="submission" date="2020-05" db="EMBL/GenBank/DDBJ databases">
        <authorList>
            <person name="Chiriac C."/>
            <person name="Salcher M."/>
            <person name="Ghai R."/>
            <person name="Kavagutti S V."/>
        </authorList>
    </citation>
    <scope>NUCLEOTIDE SEQUENCE</scope>
</reference>
<evidence type="ECO:0000256" key="9">
    <source>
        <dbReference type="ARBA" id="ARBA00049534"/>
    </source>
</evidence>
<dbReference type="UniPathway" id="UPA00031">
    <property type="reaction ID" value="UER00010"/>
</dbReference>
<evidence type="ECO:0000313" key="11">
    <source>
        <dbReference type="EMBL" id="CAB4739460.1"/>
    </source>
</evidence>
<dbReference type="GO" id="GO:0000107">
    <property type="term" value="F:imidazoleglycerol-phosphate synthase activity"/>
    <property type="evidence" value="ECO:0007669"/>
    <property type="project" value="TreeGrafter"/>
</dbReference>
<accession>A0A6J6SXC0</accession>
<protein>
    <submittedName>
        <fullName evidence="11">Unannotated protein</fullName>
    </submittedName>
</protein>
<evidence type="ECO:0000256" key="2">
    <source>
        <dbReference type="ARBA" id="ARBA00011152"/>
    </source>
</evidence>
<dbReference type="GO" id="GO:0000105">
    <property type="term" value="P:L-histidine biosynthetic process"/>
    <property type="evidence" value="ECO:0007669"/>
    <property type="project" value="UniProtKB-UniPathway"/>
</dbReference>
<keyword evidence="6" id="KW-0368">Histidine biosynthesis</keyword>
<evidence type="ECO:0000256" key="6">
    <source>
        <dbReference type="ARBA" id="ARBA00023102"/>
    </source>
</evidence>
<keyword evidence="7" id="KW-0456">Lyase</keyword>
<dbReference type="Gene3D" id="3.40.50.880">
    <property type="match status" value="1"/>
</dbReference>
<dbReference type="PIRSF" id="PIRSF000495">
    <property type="entry name" value="Amidotransf_hisH"/>
    <property type="match status" value="1"/>
</dbReference>
<dbReference type="GO" id="GO:0016829">
    <property type="term" value="F:lyase activity"/>
    <property type="evidence" value="ECO:0007669"/>
    <property type="project" value="UniProtKB-KW"/>
</dbReference>
<dbReference type="InterPro" id="IPR010139">
    <property type="entry name" value="Imidazole-glycPsynth_HisH"/>
</dbReference>
<dbReference type="PANTHER" id="PTHR42701:SF1">
    <property type="entry name" value="IMIDAZOLE GLYCEROL PHOSPHATE SYNTHASE SUBUNIT HISH"/>
    <property type="match status" value="1"/>
</dbReference>
<organism evidence="11">
    <name type="scientific">freshwater metagenome</name>
    <dbReference type="NCBI Taxonomy" id="449393"/>
    <lineage>
        <taxon>unclassified sequences</taxon>
        <taxon>metagenomes</taxon>
        <taxon>ecological metagenomes</taxon>
    </lineage>
</organism>
<dbReference type="Pfam" id="PF00117">
    <property type="entry name" value="GATase"/>
    <property type="match status" value="1"/>
</dbReference>
<comment type="pathway">
    <text evidence="1">Amino-acid biosynthesis; L-histidine biosynthesis; L-histidine from 5-phospho-alpha-D-ribose 1-diphosphate: step 5/9.</text>
</comment>
<evidence type="ECO:0000259" key="10">
    <source>
        <dbReference type="Pfam" id="PF00117"/>
    </source>
</evidence>
<feature type="domain" description="Glutamine amidotransferase" evidence="10">
    <location>
        <begin position="4"/>
        <end position="194"/>
    </location>
</feature>
<evidence type="ECO:0000256" key="7">
    <source>
        <dbReference type="ARBA" id="ARBA00023239"/>
    </source>
</evidence>
<dbReference type="AlphaFoldDB" id="A0A6J6SXC0"/>
<dbReference type="SUPFAM" id="SSF52317">
    <property type="entry name" value="Class I glutamine amidotransferase-like"/>
    <property type="match status" value="1"/>
</dbReference>
<evidence type="ECO:0000256" key="4">
    <source>
        <dbReference type="ARBA" id="ARBA00022801"/>
    </source>
</evidence>
<gene>
    <name evidence="11" type="ORF">UFOPK2782_00825</name>
</gene>
<dbReference type="PANTHER" id="PTHR42701">
    <property type="entry name" value="IMIDAZOLE GLYCEROL PHOSPHATE SYNTHASE SUBUNIT HISH"/>
    <property type="match status" value="1"/>
</dbReference>
<dbReference type="CDD" id="cd01748">
    <property type="entry name" value="GATase1_IGP_Synthase"/>
    <property type="match status" value="1"/>
</dbReference>
<keyword evidence="5" id="KW-0315">Glutamine amidotransferase</keyword>
<comment type="catalytic activity">
    <reaction evidence="8">
        <text>5-[(5-phospho-1-deoxy-D-ribulos-1-ylimino)methylamino]-1-(5-phospho-beta-D-ribosyl)imidazole-4-carboxamide + L-glutamine = D-erythro-1-(imidazol-4-yl)glycerol 3-phosphate + 5-amino-1-(5-phospho-beta-D-ribosyl)imidazole-4-carboxamide + L-glutamate + H(+)</text>
        <dbReference type="Rhea" id="RHEA:24793"/>
        <dbReference type="ChEBI" id="CHEBI:15378"/>
        <dbReference type="ChEBI" id="CHEBI:29985"/>
        <dbReference type="ChEBI" id="CHEBI:58278"/>
        <dbReference type="ChEBI" id="CHEBI:58359"/>
        <dbReference type="ChEBI" id="CHEBI:58475"/>
        <dbReference type="ChEBI" id="CHEBI:58525"/>
        <dbReference type="EC" id="4.3.2.10"/>
    </reaction>
</comment>
<name>A0A6J6SXC0_9ZZZZ</name>
<comment type="subunit">
    <text evidence="2">Heterodimer of HisH and HisF.</text>
</comment>
<evidence type="ECO:0000256" key="8">
    <source>
        <dbReference type="ARBA" id="ARBA00047838"/>
    </source>
</evidence>
<comment type="catalytic activity">
    <reaction evidence="9">
        <text>L-glutamine + H2O = L-glutamate + NH4(+)</text>
        <dbReference type="Rhea" id="RHEA:15889"/>
        <dbReference type="ChEBI" id="CHEBI:15377"/>
        <dbReference type="ChEBI" id="CHEBI:28938"/>
        <dbReference type="ChEBI" id="CHEBI:29985"/>
        <dbReference type="ChEBI" id="CHEBI:58359"/>
        <dbReference type="EC" id="3.5.1.2"/>
    </reaction>
</comment>
<dbReference type="NCBIfam" id="TIGR01855">
    <property type="entry name" value="IMP_synth_hisH"/>
    <property type="match status" value="1"/>
</dbReference>
<keyword evidence="3" id="KW-0028">Amino-acid biosynthesis</keyword>
<dbReference type="GO" id="GO:0004359">
    <property type="term" value="F:glutaminase activity"/>
    <property type="evidence" value="ECO:0007669"/>
    <property type="project" value="UniProtKB-EC"/>
</dbReference>
<keyword evidence="4" id="KW-0378">Hydrolase</keyword>
<dbReference type="HAMAP" id="MF_00278">
    <property type="entry name" value="HisH"/>
    <property type="match status" value="1"/>
</dbReference>
<dbReference type="InterPro" id="IPR017926">
    <property type="entry name" value="GATASE"/>
</dbReference>
<dbReference type="PROSITE" id="PS51273">
    <property type="entry name" value="GATASE_TYPE_1"/>
    <property type="match status" value="1"/>
</dbReference>
<evidence type="ECO:0000256" key="5">
    <source>
        <dbReference type="ARBA" id="ARBA00022962"/>
    </source>
</evidence>